<proteinExistence type="inferred from homology"/>
<accession>A0A554JCS3</accession>
<evidence type="ECO:0000256" key="1">
    <source>
        <dbReference type="ARBA" id="ARBA00006581"/>
    </source>
</evidence>
<dbReference type="EMBL" id="VMFD01000013">
    <property type="protein sequence ID" value="TSC66165.1"/>
    <property type="molecule type" value="Genomic_DNA"/>
</dbReference>
<evidence type="ECO:0000256" key="3">
    <source>
        <dbReference type="ARBA" id="ARBA00022801"/>
    </source>
</evidence>
<dbReference type="NCBIfam" id="NF001862">
    <property type="entry name" value="PRK00601.1"/>
    <property type="match status" value="1"/>
</dbReference>
<dbReference type="Pfam" id="PF00692">
    <property type="entry name" value="dUTPase"/>
    <property type="match status" value="1"/>
</dbReference>
<dbReference type="SUPFAM" id="SSF51283">
    <property type="entry name" value="dUTPase-like"/>
    <property type="match status" value="1"/>
</dbReference>
<keyword evidence="4" id="KW-0546">Nucleotide metabolism</keyword>
<comment type="catalytic activity">
    <reaction evidence="5">
        <text>dUTP + H2O = dUMP + diphosphate + H(+)</text>
        <dbReference type="Rhea" id="RHEA:10248"/>
        <dbReference type="ChEBI" id="CHEBI:15377"/>
        <dbReference type="ChEBI" id="CHEBI:15378"/>
        <dbReference type="ChEBI" id="CHEBI:33019"/>
        <dbReference type="ChEBI" id="CHEBI:61555"/>
        <dbReference type="ChEBI" id="CHEBI:246422"/>
        <dbReference type="EC" id="3.6.1.23"/>
    </reaction>
</comment>
<dbReference type="InterPro" id="IPR033704">
    <property type="entry name" value="dUTPase_trimeric"/>
</dbReference>
<comment type="similarity">
    <text evidence="1">Belongs to the dUTPase family.</text>
</comment>
<dbReference type="AlphaFoldDB" id="A0A554JCS3"/>
<keyword evidence="3" id="KW-0378">Hydrolase</keyword>
<feature type="domain" description="dUTPase-like" evidence="6">
    <location>
        <begin position="20"/>
        <end position="149"/>
    </location>
</feature>
<dbReference type="Proteomes" id="UP000316253">
    <property type="component" value="Unassembled WGS sequence"/>
</dbReference>
<dbReference type="EC" id="3.6.1.23" evidence="2"/>
<dbReference type="Gene3D" id="2.70.40.10">
    <property type="match status" value="1"/>
</dbReference>
<evidence type="ECO:0000313" key="8">
    <source>
        <dbReference type="Proteomes" id="UP000316253"/>
    </source>
</evidence>
<dbReference type="CDD" id="cd07557">
    <property type="entry name" value="trimeric_dUTPase"/>
    <property type="match status" value="1"/>
</dbReference>
<dbReference type="PANTHER" id="PTHR11241">
    <property type="entry name" value="DEOXYURIDINE 5'-TRIPHOSPHATE NUCLEOTIDOHYDROLASE"/>
    <property type="match status" value="1"/>
</dbReference>
<dbReference type="InterPro" id="IPR036157">
    <property type="entry name" value="dUTPase-like_sf"/>
</dbReference>
<evidence type="ECO:0000256" key="2">
    <source>
        <dbReference type="ARBA" id="ARBA00012379"/>
    </source>
</evidence>
<organism evidence="7 8">
    <name type="scientific">Candidatus Berkelbacteria bacterium Gr01-1014_85</name>
    <dbReference type="NCBI Taxonomy" id="2017150"/>
    <lineage>
        <taxon>Bacteria</taxon>
        <taxon>Candidatus Berkelbacteria</taxon>
    </lineage>
</organism>
<dbReference type="InterPro" id="IPR008181">
    <property type="entry name" value="dUTPase"/>
</dbReference>
<dbReference type="GO" id="GO:0004170">
    <property type="term" value="F:dUTP diphosphatase activity"/>
    <property type="evidence" value="ECO:0007669"/>
    <property type="project" value="UniProtKB-EC"/>
</dbReference>
<gene>
    <name evidence="7" type="ORF">CEO22_199</name>
</gene>
<name>A0A554JCS3_9BACT</name>
<evidence type="ECO:0000256" key="5">
    <source>
        <dbReference type="ARBA" id="ARBA00047686"/>
    </source>
</evidence>
<dbReference type="PANTHER" id="PTHR11241:SF0">
    <property type="entry name" value="DEOXYURIDINE 5'-TRIPHOSPHATE NUCLEOTIDOHYDROLASE"/>
    <property type="match status" value="1"/>
</dbReference>
<dbReference type="GO" id="GO:0046081">
    <property type="term" value="P:dUTP catabolic process"/>
    <property type="evidence" value="ECO:0007669"/>
    <property type="project" value="InterPro"/>
</dbReference>
<dbReference type="GO" id="GO:0000287">
    <property type="term" value="F:magnesium ion binding"/>
    <property type="evidence" value="ECO:0007669"/>
    <property type="project" value="InterPro"/>
</dbReference>
<evidence type="ECO:0000259" key="6">
    <source>
        <dbReference type="Pfam" id="PF00692"/>
    </source>
</evidence>
<evidence type="ECO:0000313" key="7">
    <source>
        <dbReference type="EMBL" id="TSC66165.1"/>
    </source>
</evidence>
<evidence type="ECO:0000256" key="4">
    <source>
        <dbReference type="ARBA" id="ARBA00023080"/>
    </source>
</evidence>
<protein>
    <recommendedName>
        <fullName evidence="2">dUTP diphosphatase</fullName>
        <ecNumber evidence="2">3.6.1.23</ecNumber>
    </recommendedName>
</protein>
<dbReference type="InterPro" id="IPR029054">
    <property type="entry name" value="dUTPase-like"/>
</dbReference>
<reference evidence="7 8" key="1">
    <citation type="submission" date="2017-08" db="EMBL/GenBank/DDBJ databases">
        <title>Mechanisms for carbon and nitrogen cycling indicate functional differentiation within the Candidate Phyla Radiation.</title>
        <authorList>
            <person name="Danczak R.E."/>
            <person name="Johnston M.D."/>
            <person name="Kenah C."/>
            <person name="Slattery M."/>
            <person name="Wrighton K.C."/>
            <person name="Wilkins M.J."/>
        </authorList>
    </citation>
    <scope>NUCLEOTIDE SEQUENCE [LARGE SCALE GENOMIC DNA]</scope>
    <source>
        <strain evidence="7">Gr01-1014_85</strain>
    </source>
</reference>
<comment type="caution">
    <text evidence="7">The sequence shown here is derived from an EMBL/GenBank/DDBJ whole genome shotgun (WGS) entry which is preliminary data.</text>
</comment>
<dbReference type="GO" id="GO:0006226">
    <property type="term" value="P:dUMP biosynthetic process"/>
    <property type="evidence" value="ECO:0007669"/>
    <property type="project" value="InterPro"/>
</dbReference>
<sequence length="155" mass="16538">MPENLNPKLAIQIKRLDPRAELPAYQTAGSVAFDLAVLDSVTIQPGEIVRLPSGLVIATPPGYALLIAARSSLAKAKGLIIPQAVGIVDQDFAGETDQLLIQVQNTTDHAVELRAGERIAQAFFVQIGIAEFQEVSSMQRADRGGFGSTQGYHVS</sequence>